<dbReference type="PANTHER" id="PTHR34475">
    <property type="match status" value="1"/>
</dbReference>
<organism evidence="4 5">
    <name type="scientific">Candidatus Accumulibacter proximus</name>
    <dbReference type="NCBI Taxonomy" id="2954385"/>
    <lineage>
        <taxon>Bacteria</taxon>
        <taxon>Pseudomonadati</taxon>
        <taxon>Pseudomonadota</taxon>
        <taxon>Betaproteobacteria</taxon>
        <taxon>Candidatus Accumulibacter</taxon>
    </lineage>
</organism>
<accession>A0A935Q1X1</accession>
<keyword evidence="2" id="KW-0472">Membrane</keyword>
<feature type="region of interest" description="Disordered" evidence="1">
    <location>
        <begin position="1"/>
        <end position="38"/>
    </location>
</feature>
<protein>
    <submittedName>
        <fullName evidence="4">Helix-turn-helix domain-containing protein</fullName>
    </submittedName>
</protein>
<feature type="transmembrane region" description="Helical" evidence="2">
    <location>
        <begin position="140"/>
        <end position="160"/>
    </location>
</feature>
<dbReference type="PANTHER" id="PTHR34475:SF1">
    <property type="entry name" value="CYTOSKELETON PROTEIN RODZ"/>
    <property type="match status" value="1"/>
</dbReference>
<name>A0A935Q1X1_9PROT</name>
<dbReference type="AlphaFoldDB" id="A0A935Q1X1"/>
<dbReference type="Proteomes" id="UP000697998">
    <property type="component" value="Unassembled WGS sequence"/>
</dbReference>
<dbReference type="InterPro" id="IPR050400">
    <property type="entry name" value="Bact_Cytoskel_RodZ"/>
</dbReference>
<comment type="caution">
    <text evidence="4">The sequence shown here is derived from an EMBL/GenBank/DDBJ whole genome shotgun (WGS) entry which is preliminary data.</text>
</comment>
<dbReference type="CDD" id="cd00093">
    <property type="entry name" value="HTH_XRE"/>
    <property type="match status" value="1"/>
</dbReference>
<evidence type="ECO:0000313" key="4">
    <source>
        <dbReference type="EMBL" id="MBK7675510.1"/>
    </source>
</evidence>
<evidence type="ECO:0000256" key="2">
    <source>
        <dbReference type="SAM" id="Phobius"/>
    </source>
</evidence>
<dbReference type="GO" id="GO:0003677">
    <property type="term" value="F:DNA binding"/>
    <property type="evidence" value="ECO:0007669"/>
    <property type="project" value="InterPro"/>
</dbReference>
<dbReference type="EMBL" id="JADJMH010000012">
    <property type="protein sequence ID" value="MBK7675510.1"/>
    <property type="molecule type" value="Genomic_DNA"/>
</dbReference>
<dbReference type="Pfam" id="PF13464">
    <property type="entry name" value="RodZ_C"/>
    <property type="match status" value="1"/>
</dbReference>
<dbReference type="InterPro" id="IPR001387">
    <property type="entry name" value="Cro/C1-type_HTH"/>
</dbReference>
<dbReference type="Gene3D" id="1.10.260.40">
    <property type="entry name" value="lambda repressor-like DNA-binding domains"/>
    <property type="match status" value="1"/>
</dbReference>
<keyword evidence="2" id="KW-0812">Transmembrane</keyword>
<gene>
    <name evidence="4" type="ORF">IPJ27_12570</name>
</gene>
<dbReference type="InterPro" id="IPR025194">
    <property type="entry name" value="RodZ-like_C"/>
</dbReference>
<evidence type="ECO:0000259" key="3">
    <source>
        <dbReference type="Pfam" id="PF13464"/>
    </source>
</evidence>
<evidence type="ECO:0000256" key="1">
    <source>
        <dbReference type="SAM" id="MobiDB-lite"/>
    </source>
</evidence>
<keyword evidence="2" id="KW-1133">Transmembrane helix</keyword>
<feature type="domain" description="Cytoskeleton protein RodZ-like C-terminal" evidence="3">
    <location>
        <begin position="232"/>
        <end position="302"/>
    </location>
</feature>
<proteinExistence type="predicted"/>
<feature type="compositionally biased region" description="Low complexity" evidence="1">
    <location>
        <begin position="8"/>
        <end position="35"/>
    </location>
</feature>
<dbReference type="Pfam" id="PF13413">
    <property type="entry name" value="HTH_25"/>
    <property type="match status" value="1"/>
</dbReference>
<sequence>MSEQSMFPLPAGQGLPPGGQSQEEATTREATTARTGGVGELLRAAREDRKMSVPEVAQALKLGPRQVEALEAEDWKSLPGNTMIRGFVRNYARLLNIDAGALMRGLDAAQLPQQAQLEASAGTTASLPHSGRRRVERRDYLAVLSGLALLGLAVLAYFYIPADLWQSKLAALVDRKPAPAPVENNLPAPRSEPAPGRLAAPTAGSGESVTVLSTPNATVLSDAPVAGGGLKLSFAQPAWVEIRDARGQVLVSGLNPAGSQREVDGQPPFSLVVGNSTQVTVQYRGRVIELAPHSSGEVARLTVE</sequence>
<feature type="region of interest" description="Disordered" evidence="1">
    <location>
        <begin position="182"/>
        <end position="207"/>
    </location>
</feature>
<evidence type="ECO:0000313" key="5">
    <source>
        <dbReference type="Proteomes" id="UP000697998"/>
    </source>
</evidence>
<dbReference type="InterPro" id="IPR010982">
    <property type="entry name" value="Lambda_DNA-bd_dom_sf"/>
</dbReference>
<reference evidence="4 5" key="1">
    <citation type="submission" date="2020-10" db="EMBL/GenBank/DDBJ databases">
        <title>Connecting structure to function with the recovery of over 1000 high-quality activated sludge metagenome-assembled genomes encoding full-length rRNA genes using long-read sequencing.</title>
        <authorList>
            <person name="Singleton C.M."/>
            <person name="Petriglieri F."/>
            <person name="Kristensen J.M."/>
            <person name="Kirkegaard R.H."/>
            <person name="Michaelsen T.Y."/>
            <person name="Andersen M.H."/>
            <person name="Karst S.M."/>
            <person name="Dueholm M.S."/>
            <person name="Nielsen P.H."/>
            <person name="Albertsen M."/>
        </authorList>
    </citation>
    <scope>NUCLEOTIDE SEQUENCE [LARGE SCALE GENOMIC DNA]</scope>
    <source>
        <strain evidence="4">EsbW_18-Q3-R4-48_BATAC.285</strain>
    </source>
</reference>